<dbReference type="Proteomes" id="UP000324194">
    <property type="component" value="Chromosome 1"/>
</dbReference>
<evidence type="ECO:0000256" key="6">
    <source>
        <dbReference type="ARBA" id="ARBA00022491"/>
    </source>
</evidence>
<dbReference type="Gene3D" id="1.10.10.10">
    <property type="entry name" value="Winged helix-like DNA-binding domain superfamily/Winged helix DNA-binding domain"/>
    <property type="match status" value="1"/>
</dbReference>
<evidence type="ECO:0000313" key="17">
    <source>
        <dbReference type="Proteomes" id="UP000324194"/>
    </source>
</evidence>
<comment type="cofactor">
    <cofactor evidence="13">
        <name>Zn(2+)</name>
        <dbReference type="ChEBI" id="CHEBI:29105"/>
    </cofactor>
    <text evidence="13">Binds 1 zinc ion per subunit.</text>
</comment>
<dbReference type="GO" id="GO:0000976">
    <property type="term" value="F:transcription cis-regulatory region binding"/>
    <property type="evidence" value="ECO:0007669"/>
    <property type="project" value="TreeGrafter"/>
</dbReference>
<keyword evidence="11 15" id="KW-0238">DNA-binding</keyword>
<dbReference type="AlphaFoldDB" id="A0A5E4PIW8"/>
<organism evidence="16 17">
    <name type="scientific">Aquicella siphonis</name>
    <dbReference type="NCBI Taxonomy" id="254247"/>
    <lineage>
        <taxon>Bacteria</taxon>
        <taxon>Pseudomonadati</taxon>
        <taxon>Pseudomonadota</taxon>
        <taxon>Gammaproteobacteria</taxon>
        <taxon>Legionellales</taxon>
        <taxon>Coxiellaceae</taxon>
        <taxon>Aquicella</taxon>
    </lineage>
</organism>
<dbReference type="GO" id="GO:0045892">
    <property type="term" value="P:negative regulation of DNA-templated transcription"/>
    <property type="evidence" value="ECO:0007669"/>
    <property type="project" value="TreeGrafter"/>
</dbReference>
<dbReference type="SUPFAM" id="SSF46785">
    <property type="entry name" value="Winged helix' DNA-binding domain"/>
    <property type="match status" value="1"/>
</dbReference>
<evidence type="ECO:0000313" key="16">
    <source>
        <dbReference type="EMBL" id="VVC76377.1"/>
    </source>
</evidence>
<dbReference type="CDD" id="cd07153">
    <property type="entry name" value="Fur_like"/>
    <property type="match status" value="1"/>
</dbReference>
<dbReference type="Gene3D" id="3.30.1490.190">
    <property type="match status" value="1"/>
</dbReference>
<dbReference type="GO" id="GO:0008270">
    <property type="term" value="F:zinc ion binding"/>
    <property type="evidence" value="ECO:0007669"/>
    <property type="project" value="TreeGrafter"/>
</dbReference>
<dbReference type="EMBL" id="LR699119">
    <property type="protein sequence ID" value="VVC76377.1"/>
    <property type="molecule type" value="Genomic_DNA"/>
</dbReference>
<dbReference type="InterPro" id="IPR036390">
    <property type="entry name" value="WH_DNA-bd_sf"/>
</dbReference>
<keyword evidence="12 15" id="KW-0804">Transcription</keyword>
<dbReference type="GO" id="GO:0003700">
    <property type="term" value="F:DNA-binding transcription factor activity"/>
    <property type="evidence" value="ECO:0007669"/>
    <property type="project" value="UniProtKB-UniRule"/>
</dbReference>
<evidence type="ECO:0000256" key="11">
    <source>
        <dbReference type="ARBA" id="ARBA00023125"/>
    </source>
</evidence>
<keyword evidence="6 15" id="KW-0678">Repressor</keyword>
<keyword evidence="10 15" id="KW-0805">Transcription regulation</keyword>
<name>A0A5E4PIW8_9COXI</name>
<evidence type="ECO:0000256" key="5">
    <source>
        <dbReference type="ARBA" id="ARBA00022490"/>
    </source>
</evidence>
<evidence type="ECO:0000256" key="9">
    <source>
        <dbReference type="ARBA" id="ARBA00023004"/>
    </source>
</evidence>
<sequence length="149" mass="17120">MGRLLRELVLTNNHDLKKAGLKVTIPRLKILQILEKSKEHHLSAEDIYRTLLDSGEDIGLATVYRVLTQFEEAGLVVRHHFEGDLSVFELDHGEHHDHLVCVKCGRVEEFVDAVIEKRQQEIARHAGYSITDHSLNIYGICEKCQKKDR</sequence>
<dbReference type="InterPro" id="IPR036388">
    <property type="entry name" value="WH-like_DNA-bd_sf"/>
</dbReference>
<dbReference type="PANTHER" id="PTHR33202">
    <property type="entry name" value="ZINC UPTAKE REGULATION PROTEIN"/>
    <property type="match status" value="1"/>
</dbReference>
<evidence type="ECO:0000256" key="3">
    <source>
        <dbReference type="ARBA" id="ARBA00011738"/>
    </source>
</evidence>
<feature type="binding site" evidence="13">
    <location>
        <position position="101"/>
    </location>
    <ligand>
        <name>Zn(2+)</name>
        <dbReference type="ChEBI" id="CHEBI:29105"/>
    </ligand>
</feature>
<evidence type="ECO:0000256" key="12">
    <source>
        <dbReference type="ARBA" id="ARBA00023163"/>
    </source>
</evidence>
<evidence type="ECO:0000256" key="2">
    <source>
        <dbReference type="ARBA" id="ARBA00007957"/>
    </source>
</evidence>
<accession>A0A5E4PIW8</accession>
<dbReference type="GO" id="GO:0005829">
    <property type="term" value="C:cytosol"/>
    <property type="evidence" value="ECO:0007669"/>
    <property type="project" value="TreeGrafter"/>
</dbReference>
<dbReference type="InterPro" id="IPR043135">
    <property type="entry name" value="Fur_C"/>
</dbReference>
<comment type="cofactor">
    <cofactor evidence="14">
        <name>Mn(2+)</name>
        <dbReference type="ChEBI" id="CHEBI:29035"/>
    </cofactor>
    <cofactor evidence="14">
        <name>Fe(2+)</name>
        <dbReference type="ChEBI" id="CHEBI:29033"/>
    </cofactor>
    <text evidence="14">Binds 1 Mn(2+) or Fe(2+) ion per subunit.</text>
</comment>
<keyword evidence="9 14" id="KW-0408">Iron</keyword>
<evidence type="ECO:0000256" key="10">
    <source>
        <dbReference type="ARBA" id="ARBA00023015"/>
    </source>
</evidence>
<dbReference type="FunFam" id="1.10.10.10:FF:000007">
    <property type="entry name" value="Ferric uptake regulation protein"/>
    <property type="match status" value="1"/>
</dbReference>
<feature type="binding site" evidence="14">
    <location>
        <position position="133"/>
    </location>
    <ligand>
        <name>Fe cation</name>
        <dbReference type="ChEBI" id="CHEBI:24875"/>
    </ligand>
</feature>
<feature type="binding site" evidence="13">
    <location>
        <position position="144"/>
    </location>
    <ligand>
        <name>Zn(2+)</name>
        <dbReference type="ChEBI" id="CHEBI:29105"/>
    </ligand>
</feature>
<feature type="binding site" evidence="14">
    <location>
        <position position="97"/>
    </location>
    <ligand>
        <name>Fe cation</name>
        <dbReference type="ChEBI" id="CHEBI:24875"/>
    </ligand>
</feature>
<dbReference type="InterPro" id="IPR002481">
    <property type="entry name" value="FUR"/>
</dbReference>
<evidence type="ECO:0000256" key="4">
    <source>
        <dbReference type="ARBA" id="ARBA00020910"/>
    </source>
</evidence>
<evidence type="ECO:0000256" key="7">
    <source>
        <dbReference type="ARBA" id="ARBA00022723"/>
    </source>
</evidence>
<keyword evidence="7 13" id="KW-0479">Metal-binding</keyword>
<protein>
    <recommendedName>
        <fullName evidence="4 15">Ferric uptake regulation protein</fullName>
    </recommendedName>
</protein>
<dbReference type="FunFam" id="3.30.1490.190:FF:000001">
    <property type="entry name" value="Ferric uptake regulation protein"/>
    <property type="match status" value="1"/>
</dbReference>
<dbReference type="RefSeq" id="WP_148339617.1">
    <property type="nucleotide sequence ID" value="NZ_LR699119.1"/>
</dbReference>
<proteinExistence type="inferred from homology"/>
<keyword evidence="8 13" id="KW-0862">Zinc</keyword>
<evidence type="ECO:0000256" key="1">
    <source>
        <dbReference type="ARBA" id="ARBA00004496"/>
    </source>
</evidence>
<evidence type="ECO:0000256" key="13">
    <source>
        <dbReference type="PIRSR" id="PIRSR602481-1"/>
    </source>
</evidence>
<dbReference type="OrthoDB" id="8659436at2"/>
<dbReference type="GO" id="GO:1900705">
    <property type="term" value="P:negative regulation of siderophore biosynthetic process"/>
    <property type="evidence" value="ECO:0007669"/>
    <property type="project" value="TreeGrafter"/>
</dbReference>
<dbReference type="NCBIfam" id="NF006999">
    <property type="entry name" value="PRK09462.1"/>
    <property type="match status" value="1"/>
</dbReference>
<keyword evidence="5 15" id="KW-0963">Cytoplasm</keyword>
<dbReference type="Pfam" id="PF01475">
    <property type="entry name" value="FUR"/>
    <property type="match status" value="1"/>
</dbReference>
<feature type="binding site" evidence="13">
    <location>
        <position position="104"/>
    </location>
    <ligand>
        <name>Zn(2+)</name>
        <dbReference type="ChEBI" id="CHEBI:29105"/>
    </ligand>
</feature>
<evidence type="ECO:0000256" key="8">
    <source>
        <dbReference type="ARBA" id="ARBA00022833"/>
    </source>
</evidence>
<feature type="binding site" evidence="14">
    <location>
        <position position="95"/>
    </location>
    <ligand>
        <name>Fe cation</name>
        <dbReference type="ChEBI" id="CHEBI:24875"/>
    </ligand>
</feature>
<keyword evidence="17" id="KW-1185">Reference proteome</keyword>
<gene>
    <name evidence="15 16" type="primary">fur</name>
    <name evidence="16" type="ORF">AQUSIP_16890</name>
</gene>
<reference evidence="16 17" key="1">
    <citation type="submission" date="2019-08" db="EMBL/GenBank/DDBJ databases">
        <authorList>
            <person name="Guy L."/>
        </authorList>
    </citation>
    <scope>NUCLEOTIDE SEQUENCE [LARGE SCALE GENOMIC DNA]</scope>
    <source>
        <strain evidence="16 17">SGT-108</strain>
    </source>
</reference>
<feature type="binding site" evidence="14">
    <location>
        <position position="116"/>
    </location>
    <ligand>
        <name>Fe cation</name>
        <dbReference type="ChEBI" id="CHEBI:24875"/>
    </ligand>
</feature>
<dbReference type="PANTHER" id="PTHR33202:SF2">
    <property type="entry name" value="FERRIC UPTAKE REGULATION PROTEIN"/>
    <property type="match status" value="1"/>
</dbReference>
<evidence type="ECO:0000256" key="14">
    <source>
        <dbReference type="PIRSR" id="PIRSR602481-2"/>
    </source>
</evidence>
<comment type="similarity">
    <text evidence="2 15">Belongs to the Fur family.</text>
</comment>
<comment type="subcellular location">
    <subcellularLocation>
        <location evidence="1 15">Cytoplasm</location>
    </subcellularLocation>
</comment>
<dbReference type="KEGG" id="asip:AQUSIP_16890"/>
<evidence type="ECO:0000256" key="15">
    <source>
        <dbReference type="RuleBase" id="RU364037"/>
    </source>
</evidence>
<feature type="binding site" evidence="13">
    <location>
        <position position="141"/>
    </location>
    <ligand>
        <name>Zn(2+)</name>
        <dbReference type="ChEBI" id="CHEBI:29105"/>
    </ligand>
</feature>
<comment type="subunit">
    <text evidence="3 15">Homodimer.</text>
</comment>